<dbReference type="EMBL" id="MLJW01001669">
    <property type="protein sequence ID" value="OIQ77215.1"/>
    <property type="molecule type" value="Genomic_DNA"/>
</dbReference>
<comment type="caution">
    <text evidence="2">The sequence shown here is derived from an EMBL/GenBank/DDBJ whole genome shotgun (WGS) entry which is preliminary data.</text>
</comment>
<sequence length="78" mass="8049">MILYSTLDLKEGNCVRLSKDTTSAATVFSSDHAAPAAVGKALSPAPTFPPNPAAASPTTNLFHPRPGPIIATEEHHAA</sequence>
<dbReference type="AlphaFoldDB" id="A0A1J5QB61"/>
<evidence type="ECO:0000256" key="1">
    <source>
        <dbReference type="SAM" id="MobiDB-lite"/>
    </source>
</evidence>
<evidence type="ECO:0000313" key="2">
    <source>
        <dbReference type="EMBL" id="OIQ77215.1"/>
    </source>
</evidence>
<name>A0A1J5QB61_9ZZZZ</name>
<protein>
    <submittedName>
        <fullName evidence="2">Uncharacterized protein</fullName>
    </submittedName>
</protein>
<organism evidence="2">
    <name type="scientific">mine drainage metagenome</name>
    <dbReference type="NCBI Taxonomy" id="410659"/>
    <lineage>
        <taxon>unclassified sequences</taxon>
        <taxon>metagenomes</taxon>
        <taxon>ecological metagenomes</taxon>
    </lineage>
</organism>
<feature type="region of interest" description="Disordered" evidence="1">
    <location>
        <begin position="41"/>
        <end position="78"/>
    </location>
</feature>
<gene>
    <name evidence="2" type="ORF">GALL_410900</name>
</gene>
<accession>A0A1J5QB61</accession>
<proteinExistence type="predicted"/>
<reference evidence="2" key="1">
    <citation type="submission" date="2016-10" db="EMBL/GenBank/DDBJ databases">
        <title>Sequence of Gallionella enrichment culture.</title>
        <authorList>
            <person name="Poehlein A."/>
            <person name="Muehling M."/>
            <person name="Daniel R."/>
        </authorList>
    </citation>
    <scope>NUCLEOTIDE SEQUENCE</scope>
</reference>